<proteinExistence type="predicted"/>
<keyword evidence="1" id="KW-0732">Signal</keyword>
<dbReference type="Proteomes" id="UP000625631">
    <property type="component" value="Unassembled WGS sequence"/>
</dbReference>
<organism evidence="2 3">
    <name type="scientific">Hymenobacter negativus</name>
    <dbReference type="NCBI Taxonomy" id="2795026"/>
    <lineage>
        <taxon>Bacteria</taxon>
        <taxon>Pseudomonadati</taxon>
        <taxon>Bacteroidota</taxon>
        <taxon>Cytophagia</taxon>
        <taxon>Cytophagales</taxon>
        <taxon>Hymenobacteraceae</taxon>
        <taxon>Hymenobacter</taxon>
    </lineage>
</organism>
<reference evidence="2 3" key="1">
    <citation type="submission" date="2020-12" db="EMBL/GenBank/DDBJ databases">
        <title>Hymenobacter sp.</title>
        <authorList>
            <person name="Kim M.K."/>
        </authorList>
    </citation>
    <scope>NUCLEOTIDE SEQUENCE [LARGE SCALE GENOMIC DNA]</scope>
    <source>
        <strain evidence="2 3">BT442</strain>
    </source>
</reference>
<comment type="caution">
    <text evidence="2">The sequence shown here is derived from an EMBL/GenBank/DDBJ whole genome shotgun (WGS) entry which is preliminary data.</text>
</comment>
<sequence length="125" mass="13970">MNTHSYKLLVAGGLLLLCSGFVPATPRPASSFDDTPAEIQRKAARERAVAAKKAVLVNRTNTRTTRKSTAKINRAVLILLGLEANRKVTSPAKLEWHMHQHQKQLKRQALHASQARKRRCNRALN</sequence>
<feature type="signal peptide" evidence="1">
    <location>
        <begin position="1"/>
        <end position="24"/>
    </location>
</feature>
<evidence type="ECO:0000256" key="1">
    <source>
        <dbReference type="SAM" id="SignalP"/>
    </source>
</evidence>
<evidence type="ECO:0000313" key="3">
    <source>
        <dbReference type="Proteomes" id="UP000625631"/>
    </source>
</evidence>
<keyword evidence="3" id="KW-1185">Reference proteome</keyword>
<protein>
    <submittedName>
        <fullName evidence="2">Uncharacterized protein</fullName>
    </submittedName>
</protein>
<name>A0ABS0Q6A1_9BACT</name>
<dbReference type="RefSeq" id="WP_198075234.1">
    <property type="nucleotide sequence ID" value="NZ_JAEDAE010000003.1"/>
</dbReference>
<evidence type="ECO:0000313" key="2">
    <source>
        <dbReference type="EMBL" id="MBH8558185.1"/>
    </source>
</evidence>
<feature type="chain" id="PRO_5045441838" evidence="1">
    <location>
        <begin position="25"/>
        <end position="125"/>
    </location>
</feature>
<accession>A0ABS0Q6A1</accession>
<gene>
    <name evidence="2" type="ORF">I7X13_09015</name>
</gene>
<dbReference type="EMBL" id="JAEDAE010000003">
    <property type="protein sequence ID" value="MBH8558185.1"/>
    <property type="molecule type" value="Genomic_DNA"/>
</dbReference>